<feature type="domain" description="DUF7134" evidence="13">
    <location>
        <begin position="40"/>
        <end position="189"/>
    </location>
</feature>
<feature type="region of interest" description="Disordered" evidence="9">
    <location>
        <begin position="1"/>
        <end position="26"/>
    </location>
</feature>
<dbReference type="InterPro" id="IPR050482">
    <property type="entry name" value="Sensor_HK_TwoCompSys"/>
</dbReference>
<keyword evidence="7" id="KW-0067">ATP-binding</keyword>
<dbReference type="Pfam" id="PF07730">
    <property type="entry name" value="HisKA_3"/>
    <property type="match status" value="1"/>
</dbReference>
<evidence type="ECO:0000313" key="14">
    <source>
        <dbReference type="EMBL" id="MTH67189.1"/>
    </source>
</evidence>
<evidence type="ECO:0000256" key="5">
    <source>
        <dbReference type="ARBA" id="ARBA00022741"/>
    </source>
</evidence>
<dbReference type="InterPro" id="IPR011712">
    <property type="entry name" value="Sig_transdc_His_kin_sub3_dim/P"/>
</dbReference>
<keyword evidence="4" id="KW-0808">Transferase</keyword>
<keyword evidence="5" id="KW-0547">Nucleotide-binding</keyword>
<dbReference type="Gene3D" id="1.20.5.1930">
    <property type="match status" value="1"/>
</dbReference>
<dbReference type="PANTHER" id="PTHR24421:SF10">
    <property type="entry name" value="NITRATE_NITRITE SENSOR PROTEIN NARQ"/>
    <property type="match status" value="1"/>
</dbReference>
<keyword evidence="3" id="KW-0597">Phosphoprotein</keyword>
<feature type="transmembrane region" description="Helical" evidence="10">
    <location>
        <begin position="94"/>
        <end position="116"/>
    </location>
</feature>
<feature type="transmembrane region" description="Helical" evidence="10">
    <location>
        <begin position="136"/>
        <end position="159"/>
    </location>
</feature>
<dbReference type="GO" id="GO:0016020">
    <property type="term" value="C:membrane"/>
    <property type="evidence" value="ECO:0007669"/>
    <property type="project" value="InterPro"/>
</dbReference>
<feature type="compositionally biased region" description="Low complexity" evidence="9">
    <location>
        <begin position="7"/>
        <end position="18"/>
    </location>
</feature>
<dbReference type="InterPro" id="IPR036890">
    <property type="entry name" value="HATPase_C_sf"/>
</dbReference>
<dbReference type="EC" id="2.7.13.3" evidence="2"/>
<keyword evidence="15" id="KW-1185">Reference proteome</keyword>
<keyword evidence="10" id="KW-0472">Membrane</keyword>
<dbReference type="EMBL" id="WMLB01000006">
    <property type="protein sequence ID" value="MTH67189.1"/>
    <property type="molecule type" value="Genomic_DNA"/>
</dbReference>
<evidence type="ECO:0000256" key="7">
    <source>
        <dbReference type="ARBA" id="ARBA00022840"/>
    </source>
</evidence>
<feature type="domain" description="Histidine kinase/HSP90-like ATPase" evidence="11">
    <location>
        <begin position="320"/>
        <end position="417"/>
    </location>
</feature>
<name>A0A6I3M0X6_9MICO</name>
<keyword evidence="8" id="KW-0902">Two-component regulatory system</keyword>
<proteinExistence type="predicted"/>
<evidence type="ECO:0000256" key="10">
    <source>
        <dbReference type="SAM" id="Phobius"/>
    </source>
</evidence>
<dbReference type="OrthoDB" id="227596at2"/>
<dbReference type="CDD" id="cd16917">
    <property type="entry name" value="HATPase_UhpB-NarQ-NarX-like"/>
    <property type="match status" value="1"/>
</dbReference>
<evidence type="ECO:0000259" key="13">
    <source>
        <dbReference type="Pfam" id="PF23539"/>
    </source>
</evidence>
<comment type="caution">
    <text evidence="14">The sequence shown here is derived from an EMBL/GenBank/DDBJ whole genome shotgun (WGS) entry which is preliminary data.</text>
</comment>
<evidence type="ECO:0000256" key="3">
    <source>
        <dbReference type="ARBA" id="ARBA00022553"/>
    </source>
</evidence>
<dbReference type="Pfam" id="PF02518">
    <property type="entry name" value="HATPase_c"/>
    <property type="match status" value="1"/>
</dbReference>
<dbReference type="SUPFAM" id="SSF55874">
    <property type="entry name" value="ATPase domain of HSP90 chaperone/DNA topoisomerase II/histidine kinase"/>
    <property type="match status" value="1"/>
</dbReference>
<feature type="region of interest" description="Disordered" evidence="9">
    <location>
        <begin position="365"/>
        <end position="386"/>
    </location>
</feature>
<dbReference type="PANTHER" id="PTHR24421">
    <property type="entry name" value="NITRATE/NITRITE SENSOR PROTEIN NARX-RELATED"/>
    <property type="match status" value="1"/>
</dbReference>
<dbReference type="GO" id="GO:0046983">
    <property type="term" value="F:protein dimerization activity"/>
    <property type="evidence" value="ECO:0007669"/>
    <property type="project" value="InterPro"/>
</dbReference>
<keyword evidence="10" id="KW-0812">Transmembrane</keyword>
<accession>A0A6I3M0X6</accession>
<dbReference type="GO" id="GO:0000155">
    <property type="term" value="F:phosphorelay sensor kinase activity"/>
    <property type="evidence" value="ECO:0007669"/>
    <property type="project" value="InterPro"/>
</dbReference>
<feature type="domain" description="Signal transduction histidine kinase subgroup 3 dimerisation and phosphoacceptor" evidence="12">
    <location>
        <begin position="211"/>
        <end position="276"/>
    </location>
</feature>
<keyword evidence="10" id="KW-1133">Transmembrane helix</keyword>
<dbReference type="Gene3D" id="3.30.565.10">
    <property type="entry name" value="Histidine kinase-like ATPase, C-terminal domain"/>
    <property type="match status" value="1"/>
</dbReference>
<comment type="catalytic activity">
    <reaction evidence="1">
        <text>ATP + protein L-histidine = ADP + protein N-phospho-L-histidine.</text>
        <dbReference type="EC" id="2.7.13.3"/>
    </reaction>
</comment>
<evidence type="ECO:0000256" key="1">
    <source>
        <dbReference type="ARBA" id="ARBA00000085"/>
    </source>
</evidence>
<dbReference type="GO" id="GO:0005524">
    <property type="term" value="F:ATP binding"/>
    <property type="evidence" value="ECO:0007669"/>
    <property type="project" value="UniProtKB-KW"/>
</dbReference>
<evidence type="ECO:0000259" key="12">
    <source>
        <dbReference type="Pfam" id="PF07730"/>
    </source>
</evidence>
<evidence type="ECO:0000313" key="15">
    <source>
        <dbReference type="Proteomes" id="UP000433071"/>
    </source>
</evidence>
<evidence type="ECO:0000256" key="8">
    <source>
        <dbReference type="ARBA" id="ARBA00023012"/>
    </source>
</evidence>
<dbReference type="InterPro" id="IPR055558">
    <property type="entry name" value="DUF7134"/>
</dbReference>
<evidence type="ECO:0000256" key="6">
    <source>
        <dbReference type="ARBA" id="ARBA00022777"/>
    </source>
</evidence>
<dbReference type="InterPro" id="IPR003594">
    <property type="entry name" value="HATPase_dom"/>
</dbReference>
<organism evidence="14 15">
    <name type="scientific">Agromyces bracchium</name>
    <dbReference type="NCBI Taxonomy" id="88376"/>
    <lineage>
        <taxon>Bacteria</taxon>
        <taxon>Bacillati</taxon>
        <taxon>Actinomycetota</taxon>
        <taxon>Actinomycetes</taxon>
        <taxon>Micrococcales</taxon>
        <taxon>Microbacteriaceae</taxon>
        <taxon>Agromyces</taxon>
    </lineage>
</organism>
<evidence type="ECO:0000259" key="11">
    <source>
        <dbReference type="Pfam" id="PF02518"/>
    </source>
</evidence>
<keyword evidence="6 14" id="KW-0418">Kinase</keyword>
<gene>
    <name evidence="14" type="ORF">GJ743_02230</name>
</gene>
<evidence type="ECO:0000256" key="9">
    <source>
        <dbReference type="SAM" id="MobiDB-lite"/>
    </source>
</evidence>
<protein>
    <recommendedName>
        <fullName evidence="2">histidine kinase</fullName>
        <ecNumber evidence="2">2.7.13.3</ecNumber>
    </recommendedName>
</protein>
<dbReference type="AlphaFoldDB" id="A0A6I3M0X6"/>
<evidence type="ECO:0000256" key="2">
    <source>
        <dbReference type="ARBA" id="ARBA00012438"/>
    </source>
</evidence>
<dbReference type="Proteomes" id="UP000433071">
    <property type="component" value="Unassembled WGS sequence"/>
</dbReference>
<dbReference type="RefSeq" id="WP_155050280.1">
    <property type="nucleotide sequence ID" value="NZ_JBHMAT010000001.1"/>
</dbReference>
<reference evidence="14 15" key="1">
    <citation type="submission" date="2019-11" db="EMBL/GenBank/DDBJ databases">
        <title>Agromyces kandeliae sp. nov., isolated from mangrove soil.</title>
        <authorList>
            <person name="Wang R."/>
        </authorList>
    </citation>
    <scope>NUCLEOTIDE SEQUENCE [LARGE SCALE GENOMIC DNA]</scope>
    <source>
        <strain evidence="14 15">JCM 11433</strain>
    </source>
</reference>
<dbReference type="Pfam" id="PF23539">
    <property type="entry name" value="DUF7134"/>
    <property type="match status" value="1"/>
</dbReference>
<sequence length="420" mass="43901">MPTEQTSAAGAPSRAADAGAGGARRRPVPVGRLTAAVRGWRRWTTPLDLAIAGGIAMWASLEALLVPSSNPLAQLGFALAVSAPLVVRRRFPATVMLVVAGALVAHAALAGADATFNPFPSLLVAAYTVAERVPTWWLAALLGLVPIAAMLAAHALGYFGSPGIETAGTVFLVFFVGATWAAGRIVRHRAITLQRTRDSSDRLAADAVASERARIARELHDVVAHALSIVSLQAGAAEQFLDRDLERARHHLQLTRRTAQEALGEMRHLLDVLHEDGAAYAPQPGLSALAALVAETEAAGHPCLLDVDEAAIDLPDGLALAVHRIVQESLTNVRKHAPGAPVEVRVHRGDRTAEVEVVNGPARDSVTPGAVRSAGAERGSGRGLPGMGERVRVYGGTLTAGPTESGGWRVRAVLPVEDVA</sequence>
<feature type="transmembrane region" description="Helical" evidence="10">
    <location>
        <begin position="166"/>
        <end position="186"/>
    </location>
</feature>
<evidence type="ECO:0000256" key="4">
    <source>
        <dbReference type="ARBA" id="ARBA00022679"/>
    </source>
</evidence>